<dbReference type="AlphaFoldDB" id="A0A369Q6U3"/>
<reference evidence="2 3" key="1">
    <citation type="submission" date="2018-04" db="EMBL/GenBank/DDBJ databases">
        <title>Altererythrobacter sp. HME9302 genome sequencing and assembly.</title>
        <authorList>
            <person name="Kang H."/>
            <person name="Kim H."/>
            <person name="Joh K."/>
        </authorList>
    </citation>
    <scope>NUCLEOTIDE SEQUENCE [LARGE SCALE GENOMIC DNA]</scope>
    <source>
        <strain evidence="2 3">HME9302</strain>
    </source>
</reference>
<organism evidence="2 3">
    <name type="scientific">Alteripontixanthobacter maritimus</name>
    <dbReference type="NCBI Taxonomy" id="2161824"/>
    <lineage>
        <taxon>Bacteria</taxon>
        <taxon>Pseudomonadati</taxon>
        <taxon>Pseudomonadota</taxon>
        <taxon>Alphaproteobacteria</taxon>
        <taxon>Sphingomonadales</taxon>
        <taxon>Erythrobacteraceae</taxon>
        <taxon>Alteripontixanthobacter</taxon>
    </lineage>
</organism>
<dbReference type="RefSeq" id="WP_115366716.1">
    <property type="nucleotide sequence ID" value="NZ_QBKA01000002.1"/>
</dbReference>
<dbReference type="Proteomes" id="UP000253727">
    <property type="component" value="Unassembled WGS sequence"/>
</dbReference>
<feature type="region of interest" description="Disordered" evidence="1">
    <location>
        <begin position="114"/>
        <end position="143"/>
    </location>
</feature>
<evidence type="ECO:0000313" key="3">
    <source>
        <dbReference type="Proteomes" id="UP000253727"/>
    </source>
</evidence>
<gene>
    <name evidence="2" type="ORF">HME9302_01793</name>
</gene>
<evidence type="ECO:0000256" key="1">
    <source>
        <dbReference type="SAM" id="MobiDB-lite"/>
    </source>
</evidence>
<accession>A0A369Q6U3</accession>
<comment type="caution">
    <text evidence="2">The sequence shown here is derived from an EMBL/GenBank/DDBJ whole genome shotgun (WGS) entry which is preliminary data.</text>
</comment>
<sequence length="143" mass="16174">MSFQYAKAISGGTPIDDDEMERLAQTHLQALRESFRPQIVVEKSQDVMEHRLAEELRLVARMLDLVEQELRDKGNTRGADEIQRSEDAIEDLAEMVEADDRCDALENIDSDRARRLTRRSFDGTGGPCDNRRPSILKANSGQA</sequence>
<name>A0A369Q6U3_9SPHN</name>
<evidence type="ECO:0000313" key="2">
    <source>
        <dbReference type="EMBL" id="RDC60581.1"/>
    </source>
</evidence>
<keyword evidence="3" id="KW-1185">Reference proteome</keyword>
<dbReference type="EMBL" id="QBKA01000002">
    <property type="protein sequence ID" value="RDC60581.1"/>
    <property type="molecule type" value="Genomic_DNA"/>
</dbReference>
<protein>
    <submittedName>
        <fullName evidence="2">Uncharacterized protein</fullName>
    </submittedName>
</protein>
<dbReference type="OrthoDB" id="9846983at2"/>
<proteinExistence type="predicted"/>